<dbReference type="GO" id="GO:0016491">
    <property type="term" value="F:oxidoreductase activity"/>
    <property type="evidence" value="ECO:0007669"/>
    <property type="project" value="InterPro"/>
</dbReference>
<proteinExistence type="predicted"/>
<dbReference type="Pfam" id="PF08534">
    <property type="entry name" value="Redoxin"/>
    <property type="match status" value="1"/>
</dbReference>
<reference evidence="2 3" key="1">
    <citation type="submission" date="2014-01" db="EMBL/GenBank/DDBJ databases">
        <title>Interspecies Systems Biology Uncovers Metabolites Affecting C. elegans Gene Expression and Life History Traits.</title>
        <authorList>
            <person name="Watson E."/>
            <person name="Macneil L.T."/>
            <person name="Ritter A.D."/>
            <person name="Yilmaz L.S."/>
            <person name="Rosebrock A.P."/>
            <person name="Caudy A.A."/>
            <person name="Walhout A.J."/>
        </authorList>
    </citation>
    <scope>NUCLEOTIDE SEQUENCE [LARGE SCALE GENOMIC DNA]</scope>
    <source>
        <strain evidence="2 3">DA1877</strain>
    </source>
</reference>
<sequence>MVMQSRCIQQAPELRVPWWIDGEGRSMAPLKLSDLGDGFKVIFCFQHWCPGCHSHGFPTLQKLIKALGDRGFAFAAVQTVFEGAESNTFERLRETQLRYGLNIPFGHDPAIGRASSLMADYGTRGTPWFLVIDPLDEVLYSDFELDERQLIGAFGASNDGLKAA</sequence>
<dbReference type="PATRIC" id="fig|1457173.3.peg.3567"/>
<dbReference type="InterPro" id="IPR036249">
    <property type="entry name" value="Thioredoxin-like_sf"/>
</dbReference>
<evidence type="ECO:0000313" key="2">
    <source>
        <dbReference type="EMBL" id="EXU78564.1"/>
    </source>
</evidence>
<keyword evidence="3" id="KW-1185">Reference proteome</keyword>
<dbReference type="SUPFAM" id="SSF52833">
    <property type="entry name" value="Thioredoxin-like"/>
    <property type="match status" value="1"/>
</dbReference>
<name>A0A014MKF2_9BURK</name>
<organism evidence="2 3">
    <name type="scientific">Comamonas aquatica DA1877</name>
    <dbReference type="NCBI Taxonomy" id="1457173"/>
    <lineage>
        <taxon>Bacteria</taxon>
        <taxon>Pseudomonadati</taxon>
        <taxon>Pseudomonadota</taxon>
        <taxon>Betaproteobacteria</taxon>
        <taxon>Burkholderiales</taxon>
        <taxon>Comamonadaceae</taxon>
        <taxon>Comamonas</taxon>
    </lineage>
</organism>
<accession>A0A014MKF2</accession>
<evidence type="ECO:0000259" key="1">
    <source>
        <dbReference type="PROSITE" id="PS51352"/>
    </source>
</evidence>
<dbReference type="PROSITE" id="PS51352">
    <property type="entry name" value="THIOREDOXIN_2"/>
    <property type="match status" value="1"/>
</dbReference>
<dbReference type="Gene3D" id="3.40.30.10">
    <property type="entry name" value="Glutaredoxin"/>
    <property type="match status" value="1"/>
</dbReference>
<gene>
    <name evidence="2" type="ORF">AX13_12105</name>
</gene>
<feature type="domain" description="Thioredoxin" evidence="1">
    <location>
        <begin position="5"/>
        <end position="164"/>
    </location>
</feature>
<dbReference type="InterPro" id="IPR013740">
    <property type="entry name" value="Redoxin"/>
</dbReference>
<evidence type="ECO:0000313" key="3">
    <source>
        <dbReference type="Proteomes" id="UP000020766"/>
    </source>
</evidence>
<dbReference type="EMBL" id="JBOK01000034">
    <property type="protein sequence ID" value="EXU78564.1"/>
    <property type="molecule type" value="Genomic_DNA"/>
</dbReference>
<dbReference type="InterPro" id="IPR013766">
    <property type="entry name" value="Thioredoxin_domain"/>
</dbReference>
<protein>
    <recommendedName>
        <fullName evidence="1">Thioredoxin domain-containing protein</fullName>
    </recommendedName>
</protein>
<dbReference type="Proteomes" id="UP000020766">
    <property type="component" value="Unassembled WGS sequence"/>
</dbReference>
<comment type="caution">
    <text evidence="2">The sequence shown here is derived from an EMBL/GenBank/DDBJ whole genome shotgun (WGS) entry which is preliminary data.</text>
</comment>
<dbReference type="AlphaFoldDB" id="A0A014MKF2"/>